<dbReference type="EMBL" id="QFQP01000005">
    <property type="protein sequence ID" value="PZR15476.1"/>
    <property type="molecule type" value="Genomic_DNA"/>
</dbReference>
<sequence>MRAREVLFVGTVSLRKFGTTTCGSSRPARWKRSASRRRRSRSRCMARTAGSTKKKRCWRTVLLVRDVNELQFDVKAHRCIVYSSIKDLEAKLKAELATL</sequence>
<feature type="compositionally biased region" description="Basic residues" evidence="1">
    <location>
        <begin position="28"/>
        <end position="44"/>
    </location>
</feature>
<evidence type="ECO:0000313" key="2">
    <source>
        <dbReference type="EMBL" id="PZR15476.1"/>
    </source>
</evidence>
<dbReference type="Proteomes" id="UP000249061">
    <property type="component" value="Unassembled WGS sequence"/>
</dbReference>
<accession>A0A2W5TSI5</accession>
<feature type="region of interest" description="Disordered" evidence="1">
    <location>
        <begin position="20"/>
        <end position="46"/>
    </location>
</feature>
<protein>
    <submittedName>
        <fullName evidence="2">Uncharacterized protein</fullName>
    </submittedName>
</protein>
<proteinExistence type="predicted"/>
<dbReference type="AlphaFoldDB" id="A0A2W5TSI5"/>
<name>A0A2W5TSI5_9BACT</name>
<evidence type="ECO:0000256" key="1">
    <source>
        <dbReference type="SAM" id="MobiDB-lite"/>
    </source>
</evidence>
<evidence type="ECO:0000313" key="3">
    <source>
        <dbReference type="Proteomes" id="UP000249061"/>
    </source>
</evidence>
<gene>
    <name evidence="2" type="ORF">DI536_08490</name>
</gene>
<reference evidence="2 3" key="1">
    <citation type="submission" date="2017-08" db="EMBL/GenBank/DDBJ databases">
        <title>Infants hospitalized years apart are colonized by the same room-sourced microbial strains.</title>
        <authorList>
            <person name="Brooks B."/>
            <person name="Olm M.R."/>
            <person name="Firek B.A."/>
            <person name="Baker R."/>
            <person name="Thomas B.C."/>
            <person name="Morowitz M.J."/>
            <person name="Banfield J.F."/>
        </authorList>
    </citation>
    <scope>NUCLEOTIDE SEQUENCE [LARGE SCALE GENOMIC DNA]</scope>
    <source>
        <strain evidence="2">S2_003_000_R2_14</strain>
    </source>
</reference>
<comment type="caution">
    <text evidence="2">The sequence shown here is derived from an EMBL/GenBank/DDBJ whole genome shotgun (WGS) entry which is preliminary data.</text>
</comment>
<organism evidence="2 3">
    <name type="scientific">Archangium gephyra</name>
    <dbReference type="NCBI Taxonomy" id="48"/>
    <lineage>
        <taxon>Bacteria</taxon>
        <taxon>Pseudomonadati</taxon>
        <taxon>Myxococcota</taxon>
        <taxon>Myxococcia</taxon>
        <taxon>Myxococcales</taxon>
        <taxon>Cystobacterineae</taxon>
        <taxon>Archangiaceae</taxon>
        <taxon>Archangium</taxon>
    </lineage>
</organism>